<protein>
    <submittedName>
        <fullName evidence="13">Subtilase family protein</fullName>
    </submittedName>
</protein>
<evidence type="ECO:0000256" key="2">
    <source>
        <dbReference type="ARBA" id="ARBA00022670"/>
    </source>
</evidence>
<evidence type="ECO:0000259" key="11">
    <source>
        <dbReference type="Pfam" id="PF05922"/>
    </source>
</evidence>
<evidence type="ECO:0000256" key="5">
    <source>
        <dbReference type="ARBA" id="ARBA00022825"/>
    </source>
</evidence>
<dbReference type="InterPro" id="IPR034197">
    <property type="entry name" value="Peptidases_S8_3"/>
</dbReference>
<dbReference type="GO" id="GO:0006508">
    <property type="term" value="P:proteolysis"/>
    <property type="evidence" value="ECO:0007669"/>
    <property type="project" value="UniProtKB-KW"/>
</dbReference>
<comment type="similarity">
    <text evidence="1 7">Belongs to the peptidase S8 family.</text>
</comment>
<dbReference type="EMBL" id="BKCP01004516">
    <property type="protein sequence ID" value="GER31810.1"/>
    <property type="molecule type" value="Genomic_DNA"/>
</dbReference>
<dbReference type="GO" id="GO:0004252">
    <property type="term" value="F:serine-type endopeptidase activity"/>
    <property type="evidence" value="ECO:0007669"/>
    <property type="project" value="UniProtKB-UniRule"/>
</dbReference>
<keyword evidence="4 7" id="KW-0378">Hydrolase</keyword>
<evidence type="ECO:0000256" key="4">
    <source>
        <dbReference type="ARBA" id="ARBA00022801"/>
    </source>
</evidence>
<dbReference type="FunFam" id="2.60.40.2310:FF:000001">
    <property type="entry name" value="Subtilisin-like protease SBT1.5"/>
    <property type="match status" value="1"/>
</dbReference>
<feature type="chain" id="PRO_5022832076" evidence="8">
    <location>
        <begin position="23"/>
        <end position="779"/>
    </location>
</feature>
<proteinExistence type="inferred from homology"/>
<dbReference type="CDD" id="cd02120">
    <property type="entry name" value="PA_subtilisin_like"/>
    <property type="match status" value="1"/>
</dbReference>
<feature type="domain" description="Peptidase S8/S53" evidence="9">
    <location>
        <begin position="143"/>
        <end position="614"/>
    </location>
</feature>
<dbReference type="PROSITE" id="PS00138">
    <property type="entry name" value="SUBTILASE_SER"/>
    <property type="match status" value="1"/>
</dbReference>
<dbReference type="SUPFAM" id="SSF52743">
    <property type="entry name" value="Subtilisin-like"/>
    <property type="match status" value="1"/>
</dbReference>
<dbReference type="InterPro" id="IPR010259">
    <property type="entry name" value="S8pro/Inhibitor_I9"/>
</dbReference>
<comment type="caution">
    <text evidence="13">The sequence shown here is derived from an EMBL/GenBank/DDBJ whole genome shotgun (WGS) entry which is preliminary data.</text>
</comment>
<accession>A0A5A7PGC2</accession>
<dbReference type="PRINTS" id="PR00723">
    <property type="entry name" value="SUBTILISIN"/>
</dbReference>
<evidence type="ECO:0000259" key="10">
    <source>
        <dbReference type="Pfam" id="PF02225"/>
    </source>
</evidence>
<sequence>MDNCKLFIFLQFLYLLFPLLLASSAQDRQVYIVYLGEHDGEKTHQEIEENHHSYLFSVKESEEDAKASLIYSYKHSIDGFAAFLTQQEASDIAEREEVVSVFRSHPRKYALHTTRSWEFSGLQESTNPSNIDKNSLLYKSGYGKDIIIGMLDSGIWPESESFNDEGMDDVPNQWKGKCQAGEAFNSSHCNKKIIGARYYFKGFEAYYGLGSLNKSIDLKSPRDMNGHGTHTASTAAGRAVRNASALGGFAEGIASGAAPLARLAIYKVCWNSPDLDGGTKCFDEDIIAAFDDAIADGVHVLSASIGSTEPSPYKDNSLVIGSLHAVRNNIVVALSAGNEGPTPATIVNPAPWTITVGASSIDRVFSSAVVLGSGVQVQGQSVAPYQMENKMHPLVFAGDVTMPDVPKNESGQCLPDSLSLEKVKGKIVLCLRGDGFRVSKGMEVKRAGGIGYILGNSKAYGNQLVADSHVLPATHVTYEDALRILKYINTTKQPNALITPAKTVLGKVRAPVTLDFSSRGPNIISPQILKPDITAPGLNILAAWSGASGPSGELGDNRVVKYNFDWGTSMACPHVSGALALLKAVHPDWSSAALRSALMTSARLVDNKGKPIADASGSQAGPFDFGSGYFNPNKAVDPGLVYDTTYEEYLVFLCGIKVKLVKSYKCPEKFPSPIDLNYPSVAIPKLKSKVTVTRTVTNVGPAQSVYSSSIEAPPGTEVEILPSELHFNQTGQKMSFTITVKRDGKFTGRVGIDNYTFGSYTWIDGVHVVRSPMAVSLAL</sequence>
<dbReference type="PROSITE" id="PS51892">
    <property type="entry name" value="SUBTILASE"/>
    <property type="match status" value="1"/>
</dbReference>
<feature type="domain" description="Inhibitor I9" evidence="11">
    <location>
        <begin position="30"/>
        <end position="109"/>
    </location>
</feature>
<keyword evidence="3 8" id="KW-0732">Signal</keyword>
<dbReference type="InterPro" id="IPR036852">
    <property type="entry name" value="Peptidase_S8/S53_dom_sf"/>
</dbReference>
<feature type="signal peptide" evidence="8">
    <location>
        <begin position="1"/>
        <end position="22"/>
    </location>
</feature>
<evidence type="ECO:0000256" key="3">
    <source>
        <dbReference type="ARBA" id="ARBA00022729"/>
    </source>
</evidence>
<feature type="domain" description="Subtilisin-like protease fibronectin type-III" evidence="12">
    <location>
        <begin position="675"/>
        <end position="775"/>
    </location>
</feature>
<dbReference type="Pfam" id="PF17766">
    <property type="entry name" value="fn3_6"/>
    <property type="match status" value="1"/>
</dbReference>
<dbReference type="Gene3D" id="3.40.50.200">
    <property type="entry name" value="Peptidase S8/S53 domain"/>
    <property type="match status" value="1"/>
</dbReference>
<evidence type="ECO:0000259" key="12">
    <source>
        <dbReference type="Pfam" id="PF17766"/>
    </source>
</evidence>
<dbReference type="Proteomes" id="UP000325081">
    <property type="component" value="Unassembled WGS sequence"/>
</dbReference>
<dbReference type="CDD" id="cd04852">
    <property type="entry name" value="Peptidases_S8_3"/>
    <property type="match status" value="1"/>
</dbReference>
<dbReference type="InterPro" id="IPR041469">
    <property type="entry name" value="Subtilisin-like_FN3"/>
</dbReference>
<evidence type="ECO:0000256" key="7">
    <source>
        <dbReference type="PROSITE-ProRule" id="PRU01240"/>
    </source>
</evidence>
<evidence type="ECO:0000256" key="8">
    <source>
        <dbReference type="SAM" id="SignalP"/>
    </source>
</evidence>
<keyword evidence="2 7" id="KW-0645">Protease</keyword>
<feature type="domain" description="PA" evidence="10">
    <location>
        <begin position="413"/>
        <end position="484"/>
    </location>
</feature>
<dbReference type="InterPro" id="IPR000209">
    <property type="entry name" value="Peptidase_S8/S53_dom"/>
</dbReference>
<keyword evidence="14" id="KW-1185">Reference proteome</keyword>
<dbReference type="AlphaFoldDB" id="A0A5A7PGC2"/>
<dbReference type="Gene3D" id="3.50.30.30">
    <property type="match status" value="1"/>
</dbReference>
<dbReference type="FunFam" id="3.50.30.30:FF:000005">
    <property type="entry name" value="subtilisin-like protease SBT1.5"/>
    <property type="match status" value="1"/>
</dbReference>
<dbReference type="InterPro" id="IPR037045">
    <property type="entry name" value="S8pro/Inhibitor_I9_sf"/>
</dbReference>
<dbReference type="InterPro" id="IPR045051">
    <property type="entry name" value="SBT"/>
</dbReference>
<evidence type="ECO:0000313" key="14">
    <source>
        <dbReference type="Proteomes" id="UP000325081"/>
    </source>
</evidence>
<dbReference type="Gene3D" id="3.30.70.80">
    <property type="entry name" value="Peptidase S8 propeptide/proteinase inhibitor I9"/>
    <property type="match status" value="1"/>
</dbReference>
<keyword evidence="5 7" id="KW-0720">Serine protease</keyword>
<evidence type="ECO:0000313" key="13">
    <source>
        <dbReference type="EMBL" id="GER31810.1"/>
    </source>
</evidence>
<dbReference type="OrthoDB" id="206201at2759"/>
<dbReference type="Gene3D" id="2.60.40.2310">
    <property type="match status" value="1"/>
</dbReference>
<gene>
    <name evidence="13" type="ORF">STAS_07845</name>
</gene>
<feature type="active site" description="Charge relay system" evidence="6 7">
    <location>
        <position position="569"/>
    </location>
</feature>
<evidence type="ECO:0000259" key="9">
    <source>
        <dbReference type="Pfam" id="PF00082"/>
    </source>
</evidence>
<dbReference type="Pfam" id="PF00082">
    <property type="entry name" value="Peptidase_S8"/>
    <property type="match status" value="1"/>
</dbReference>
<feature type="active site" description="Charge relay system" evidence="6 7">
    <location>
        <position position="227"/>
    </location>
</feature>
<dbReference type="InterPro" id="IPR003137">
    <property type="entry name" value="PA_domain"/>
</dbReference>
<dbReference type="FunFam" id="3.30.70.80:FF:000002">
    <property type="entry name" value="Subtilisin-like protease SBT5.3"/>
    <property type="match status" value="1"/>
</dbReference>
<dbReference type="Pfam" id="PF05922">
    <property type="entry name" value="Inhibitor_I9"/>
    <property type="match status" value="1"/>
</dbReference>
<name>A0A5A7PGC2_STRAF</name>
<reference evidence="14" key="1">
    <citation type="journal article" date="2019" name="Curr. Biol.">
        <title>Genome Sequence of Striga asiatica Provides Insight into the Evolution of Plant Parasitism.</title>
        <authorList>
            <person name="Yoshida S."/>
            <person name="Kim S."/>
            <person name="Wafula E.K."/>
            <person name="Tanskanen J."/>
            <person name="Kim Y.M."/>
            <person name="Honaas L."/>
            <person name="Yang Z."/>
            <person name="Spallek T."/>
            <person name="Conn C.E."/>
            <person name="Ichihashi Y."/>
            <person name="Cheong K."/>
            <person name="Cui S."/>
            <person name="Der J.P."/>
            <person name="Gundlach H."/>
            <person name="Jiao Y."/>
            <person name="Hori C."/>
            <person name="Ishida J.K."/>
            <person name="Kasahara H."/>
            <person name="Kiba T."/>
            <person name="Kim M.S."/>
            <person name="Koo N."/>
            <person name="Laohavisit A."/>
            <person name="Lee Y.H."/>
            <person name="Lumba S."/>
            <person name="McCourt P."/>
            <person name="Mortimer J.C."/>
            <person name="Mutuku J.M."/>
            <person name="Nomura T."/>
            <person name="Sasaki-Sekimoto Y."/>
            <person name="Seto Y."/>
            <person name="Wang Y."/>
            <person name="Wakatake T."/>
            <person name="Sakakibara H."/>
            <person name="Demura T."/>
            <person name="Yamaguchi S."/>
            <person name="Yoneyama K."/>
            <person name="Manabe R.I."/>
            <person name="Nelson D.C."/>
            <person name="Schulman A.H."/>
            <person name="Timko M.P."/>
            <person name="dePamphilis C.W."/>
            <person name="Choi D."/>
            <person name="Shirasu K."/>
        </authorList>
    </citation>
    <scope>NUCLEOTIDE SEQUENCE [LARGE SCALE GENOMIC DNA]</scope>
    <source>
        <strain evidence="14">cv. UVA1</strain>
    </source>
</reference>
<dbReference type="Pfam" id="PF02225">
    <property type="entry name" value="PA"/>
    <property type="match status" value="1"/>
</dbReference>
<dbReference type="PANTHER" id="PTHR10795">
    <property type="entry name" value="PROPROTEIN CONVERTASE SUBTILISIN/KEXIN"/>
    <property type="match status" value="1"/>
</dbReference>
<organism evidence="13 14">
    <name type="scientific">Striga asiatica</name>
    <name type="common">Asiatic witchweed</name>
    <name type="synonym">Buchnera asiatica</name>
    <dbReference type="NCBI Taxonomy" id="4170"/>
    <lineage>
        <taxon>Eukaryota</taxon>
        <taxon>Viridiplantae</taxon>
        <taxon>Streptophyta</taxon>
        <taxon>Embryophyta</taxon>
        <taxon>Tracheophyta</taxon>
        <taxon>Spermatophyta</taxon>
        <taxon>Magnoliopsida</taxon>
        <taxon>eudicotyledons</taxon>
        <taxon>Gunneridae</taxon>
        <taxon>Pentapetalae</taxon>
        <taxon>asterids</taxon>
        <taxon>lamiids</taxon>
        <taxon>Lamiales</taxon>
        <taxon>Orobanchaceae</taxon>
        <taxon>Buchnereae</taxon>
        <taxon>Striga</taxon>
    </lineage>
</organism>
<dbReference type="FunFam" id="3.40.50.200:FF:000006">
    <property type="entry name" value="Subtilisin-like protease SBT1.5"/>
    <property type="match status" value="1"/>
</dbReference>
<evidence type="ECO:0000256" key="6">
    <source>
        <dbReference type="PIRSR" id="PIRSR615500-1"/>
    </source>
</evidence>
<dbReference type="InterPro" id="IPR023828">
    <property type="entry name" value="Peptidase_S8_Ser-AS"/>
</dbReference>
<evidence type="ECO:0000256" key="1">
    <source>
        <dbReference type="ARBA" id="ARBA00011073"/>
    </source>
</evidence>
<feature type="active site" description="Charge relay system" evidence="6 7">
    <location>
        <position position="152"/>
    </location>
</feature>
<dbReference type="InterPro" id="IPR015500">
    <property type="entry name" value="Peptidase_S8_subtilisin-rel"/>
</dbReference>